<dbReference type="RefSeq" id="WP_181043579.1">
    <property type="nucleotide sequence ID" value="NZ_CP154825.1"/>
</dbReference>
<keyword evidence="2" id="KW-1185">Reference proteome</keyword>
<name>A0A2S6GNU2_9PSEU</name>
<dbReference type="EMBL" id="PTIX01000009">
    <property type="protein sequence ID" value="PPK66850.1"/>
    <property type="molecule type" value="Genomic_DNA"/>
</dbReference>
<accession>A0A2S6GNU2</accession>
<evidence type="ECO:0000313" key="2">
    <source>
        <dbReference type="Proteomes" id="UP000239203"/>
    </source>
</evidence>
<reference evidence="1 2" key="1">
    <citation type="submission" date="2018-02" db="EMBL/GenBank/DDBJ databases">
        <title>Genomic Encyclopedia of Archaeal and Bacterial Type Strains, Phase II (KMG-II): from individual species to whole genera.</title>
        <authorList>
            <person name="Goeker M."/>
        </authorList>
    </citation>
    <scope>NUCLEOTIDE SEQUENCE [LARGE SCALE GENOMIC DNA]</scope>
    <source>
        <strain evidence="1 2">YU 961-1</strain>
    </source>
</reference>
<protein>
    <submittedName>
        <fullName evidence="1">Uncharacterized protein</fullName>
    </submittedName>
</protein>
<dbReference type="Proteomes" id="UP000239203">
    <property type="component" value="Unassembled WGS sequence"/>
</dbReference>
<organism evidence="1 2">
    <name type="scientific">Actinokineospora auranticolor</name>
    <dbReference type="NCBI Taxonomy" id="155976"/>
    <lineage>
        <taxon>Bacteria</taxon>
        <taxon>Bacillati</taxon>
        <taxon>Actinomycetota</taxon>
        <taxon>Actinomycetes</taxon>
        <taxon>Pseudonocardiales</taxon>
        <taxon>Pseudonocardiaceae</taxon>
        <taxon>Actinokineospora</taxon>
    </lineage>
</organism>
<evidence type="ECO:0000313" key="1">
    <source>
        <dbReference type="EMBL" id="PPK66850.1"/>
    </source>
</evidence>
<dbReference type="AlphaFoldDB" id="A0A2S6GNU2"/>
<proteinExistence type="predicted"/>
<gene>
    <name evidence="1" type="ORF">CLV40_109235</name>
</gene>
<sequence length="58" mass="6769">MRHKKGSLRNRQWLAKANTYQADQTDGLFTTAYWTCDFDAGKYEVVGFEPLQYIDCTD</sequence>
<comment type="caution">
    <text evidence="1">The sequence shown here is derived from an EMBL/GenBank/DDBJ whole genome shotgun (WGS) entry which is preliminary data.</text>
</comment>